<organism evidence="2">
    <name type="scientific">viral metagenome</name>
    <dbReference type="NCBI Taxonomy" id="1070528"/>
    <lineage>
        <taxon>unclassified sequences</taxon>
        <taxon>metagenomes</taxon>
        <taxon>organismal metagenomes</taxon>
    </lineage>
</organism>
<reference evidence="2" key="1">
    <citation type="journal article" date="2020" name="Nature">
        <title>Giant virus diversity and host interactions through global metagenomics.</title>
        <authorList>
            <person name="Schulz F."/>
            <person name="Roux S."/>
            <person name="Paez-Espino D."/>
            <person name="Jungbluth S."/>
            <person name="Walsh D.A."/>
            <person name="Denef V.J."/>
            <person name="McMahon K.D."/>
            <person name="Konstantinidis K.T."/>
            <person name="Eloe-Fadrosh E.A."/>
            <person name="Kyrpides N.C."/>
            <person name="Woyke T."/>
        </authorList>
    </citation>
    <scope>NUCLEOTIDE SEQUENCE</scope>
    <source>
        <strain evidence="2">GVMAG-M-3300023184-89</strain>
    </source>
</reference>
<evidence type="ECO:0000256" key="1">
    <source>
        <dbReference type="SAM" id="MobiDB-lite"/>
    </source>
</evidence>
<evidence type="ECO:0000313" key="2">
    <source>
        <dbReference type="EMBL" id="QHT92876.1"/>
    </source>
</evidence>
<name>A0A6C0IKC0_9ZZZZ</name>
<accession>A0A6C0IKC0</accession>
<feature type="region of interest" description="Disordered" evidence="1">
    <location>
        <begin position="21"/>
        <end position="76"/>
    </location>
</feature>
<dbReference type="AlphaFoldDB" id="A0A6C0IKC0"/>
<proteinExistence type="predicted"/>
<protein>
    <submittedName>
        <fullName evidence="2">Uncharacterized protein</fullName>
    </submittedName>
</protein>
<sequence length="76" mass="8841">MESSSSTSWFGSLKDKMSNVYKKAKDAVSSKPESTPLLPLTSGGSKKKHRKNKRTKRVRFSKRNKVYKYKTMRKRK</sequence>
<feature type="compositionally biased region" description="Basic residues" evidence="1">
    <location>
        <begin position="45"/>
        <end position="76"/>
    </location>
</feature>
<dbReference type="EMBL" id="MN740195">
    <property type="protein sequence ID" value="QHT92876.1"/>
    <property type="molecule type" value="Genomic_DNA"/>
</dbReference>